<evidence type="ECO:0000256" key="4">
    <source>
        <dbReference type="PIRSR" id="PIRSR005902-1"/>
    </source>
</evidence>
<dbReference type="AlphaFoldDB" id="A0A4R6V8Q2"/>
<dbReference type="Proteomes" id="UP000295657">
    <property type="component" value="Unassembled WGS sequence"/>
</dbReference>
<accession>A0A4R6V8Q2</accession>
<feature type="binding site" evidence="4">
    <location>
        <position position="8"/>
    </location>
    <ligand>
        <name>a divalent metal cation</name>
        <dbReference type="ChEBI" id="CHEBI:60240"/>
        <label>1</label>
    </ligand>
</feature>
<feature type="binding site" evidence="4">
    <location>
        <position position="213"/>
    </location>
    <ligand>
        <name>a divalent metal cation</name>
        <dbReference type="ChEBI" id="CHEBI:60240"/>
        <label>1</label>
    </ligand>
</feature>
<dbReference type="PROSITE" id="PS01090">
    <property type="entry name" value="TATD_2"/>
    <property type="match status" value="1"/>
</dbReference>
<evidence type="ECO:0000256" key="3">
    <source>
        <dbReference type="ARBA" id="ARBA00022801"/>
    </source>
</evidence>
<evidence type="ECO:0000256" key="2">
    <source>
        <dbReference type="ARBA" id="ARBA00022723"/>
    </source>
</evidence>
<comment type="caution">
    <text evidence="5">The sequence shown here is derived from an EMBL/GenBank/DDBJ whole genome shotgun (WGS) entry which is preliminary data.</text>
</comment>
<dbReference type="EMBL" id="SNYQ01000003">
    <property type="protein sequence ID" value="TDQ57958.1"/>
    <property type="molecule type" value="Genomic_DNA"/>
</dbReference>
<keyword evidence="2 4" id="KW-0479">Metal-binding</keyword>
<comment type="similarity">
    <text evidence="1">Belongs to the metallo-dependent hydrolases superfamily. TatD-type hydrolase family.</text>
</comment>
<dbReference type="GO" id="GO:0046872">
    <property type="term" value="F:metal ion binding"/>
    <property type="evidence" value="ECO:0007669"/>
    <property type="project" value="UniProtKB-KW"/>
</dbReference>
<sequence length="265" mass="29169">MMSFFDTHTHLDYLQRDSGQPLSRLVENAAAAGVEKILIMAVMAADFENILKMTALYPSQLYCGLGLHPLHIRRHKRADLNALASLLASKPQGCVALGEIGLERGIEALITPELWRAQCELLEAQLQLAKDNGLPVSLHSRKAHEQLFPFLKRAGLSRTGVVHGFSGSYEQAKRFIDLGYKIGVGGVISYARAQKTRATVQRLPLDALVLETDAPDMPLFGFQGAPNRPERLSETFKFLSALRSEPAELIAATLWRTSCDLFAAS</sequence>
<gene>
    <name evidence="5" type="ORF">EDC45_1025</name>
</gene>
<dbReference type="FunFam" id="3.20.20.140:FF:000005">
    <property type="entry name" value="TatD family hydrolase"/>
    <property type="match status" value="1"/>
</dbReference>
<dbReference type="GO" id="GO:0005829">
    <property type="term" value="C:cytosol"/>
    <property type="evidence" value="ECO:0007669"/>
    <property type="project" value="TreeGrafter"/>
</dbReference>
<dbReference type="PROSITE" id="PS01137">
    <property type="entry name" value="TATD_1"/>
    <property type="match status" value="1"/>
</dbReference>
<keyword evidence="6" id="KW-1185">Reference proteome</keyword>
<proteinExistence type="inferred from homology"/>
<protein>
    <submittedName>
        <fullName evidence="5">TatD DNase family protein</fullName>
    </submittedName>
</protein>
<dbReference type="Gene3D" id="3.20.20.140">
    <property type="entry name" value="Metal-dependent hydrolases"/>
    <property type="match status" value="1"/>
</dbReference>
<evidence type="ECO:0000313" key="5">
    <source>
        <dbReference type="EMBL" id="TDQ57958.1"/>
    </source>
</evidence>
<dbReference type="InterPro" id="IPR032466">
    <property type="entry name" value="Metal_Hydrolase"/>
</dbReference>
<evidence type="ECO:0000313" key="6">
    <source>
        <dbReference type="Proteomes" id="UP000295657"/>
    </source>
</evidence>
<keyword evidence="3" id="KW-0378">Hydrolase</keyword>
<reference evidence="5 6" key="1">
    <citation type="submission" date="2019-03" db="EMBL/GenBank/DDBJ databases">
        <title>Genomic Encyclopedia of Type Strains, Phase IV (KMG-IV): sequencing the most valuable type-strain genomes for metagenomic binning, comparative biology and taxonomic classification.</title>
        <authorList>
            <person name="Goeker M."/>
        </authorList>
    </citation>
    <scope>NUCLEOTIDE SEQUENCE [LARGE SCALE GENOMIC DNA]</scope>
    <source>
        <strain evidence="5 6">DSM 28403</strain>
    </source>
</reference>
<name>A0A4R6V8Q2_9PAST</name>
<dbReference type="CDD" id="cd01310">
    <property type="entry name" value="TatD_DNAse"/>
    <property type="match status" value="1"/>
</dbReference>
<dbReference type="InterPro" id="IPR018228">
    <property type="entry name" value="DNase_TatD-rel_CS"/>
</dbReference>
<dbReference type="PROSITE" id="PS01091">
    <property type="entry name" value="TATD_3"/>
    <property type="match status" value="1"/>
</dbReference>
<dbReference type="PANTHER" id="PTHR46124:SF3">
    <property type="entry name" value="HYDROLASE"/>
    <property type="match status" value="1"/>
</dbReference>
<dbReference type="SUPFAM" id="SSF51556">
    <property type="entry name" value="Metallo-dependent hydrolases"/>
    <property type="match status" value="1"/>
</dbReference>
<dbReference type="PIRSF" id="PIRSF005902">
    <property type="entry name" value="DNase_TatD"/>
    <property type="match status" value="1"/>
</dbReference>
<evidence type="ECO:0000256" key="1">
    <source>
        <dbReference type="ARBA" id="ARBA00009275"/>
    </source>
</evidence>
<organism evidence="5 6">
    <name type="scientific">Mesocricetibacter intestinalis</name>
    <dbReference type="NCBI Taxonomy" id="1521930"/>
    <lineage>
        <taxon>Bacteria</taxon>
        <taxon>Pseudomonadati</taxon>
        <taxon>Pseudomonadota</taxon>
        <taxon>Gammaproteobacteria</taxon>
        <taxon>Pasteurellales</taxon>
        <taxon>Pasteurellaceae</taxon>
        <taxon>Mesocricetibacter</taxon>
    </lineage>
</organism>
<dbReference type="InterPro" id="IPR001130">
    <property type="entry name" value="TatD-like"/>
</dbReference>
<feature type="binding site" evidence="4">
    <location>
        <position position="99"/>
    </location>
    <ligand>
        <name>a divalent metal cation</name>
        <dbReference type="ChEBI" id="CHEBI:60240"/>
        <label>1</label>
    </ligand>
</feature>
<dbReference type="Pfam" id="PF01026">
    <property type="entry name" value="TatD_DNase"/>
    <property type="match status" value="1"/>
</dbReference>
<feature type="binding site" evidence="4">
    <location>
        <position position="139"/>
    </location>
    <ligand>
        <name>a divalent metal cation</name>
        <dbReference type="ChEBI" id="CHEBI:60240"/>
        <label>2</label>
    </ligand>
</feature>
<feature type="binding site" evidence="4">
    <location>
        <position position="10"/>
    </location>
    <ligand>
        <name>a divalent metal cation</name>
        <dbReference type="ChEBI" id="CHEBI:60240"/>
        <label>1</label>
    </ligand>
</feature>
<dbReference type="PANTHER" id="PTHR46124">
    <property type="entry name" value="D-AMINOACYL-TRNA DEACYLASE"/>
    <property type="match status" value="1"/>
</dbReference>
<dbReference type="GO" id="GO:0016788">
    <property type="term" value="F:hydrolase activity, acting on ester bonds"/>
    <property type="evidence" value="ECO:0007669"/>
    <property type="project" value="InterPro"/>
</dbReference>
<feature type="binding site" evidence="4">
    <location>
        <position position="163"/>
    </location>
    <ligand>
        <name>a divalent metal cation</name>
        <dbReference type="ChEBI" id="CHEBI:60240"/>
        <label>2</label>
    </ligand>
</feature>